<dbReference type="PANTHER" id="PTHR12265">
    <property type="entry name" value="TRANSMEMBRANE PROTEIN 53"/>
    <property type="match status" value="1"/>
</dbReference>
<evidence type="ECO:0000256" key="5">
    <source>
        <dbReference type="ARBA" id="ARBA00023242"/>
    </source>
</evidence>
<evidence type="ECO:0000256" key="2">
    <source>
        <dbReference type="ARBA" id="ARBA00022692"/>
    </source>
</evidence>
<organism evidence="8 9">
    <name type="scientific">Rhodocollybia butyracea</name>
    <dbReference type="NCBI Taxonomy" id="206335"/>
    <lineage>
        <taxon>Eukaryota</taxon>
        <taxon>Fungi</taxon>
        <taxon>Dikarya</taxon>
        <taxon>Basidiomycota</taxon>
        <taxon>Agaricomycotina</taxon>
        <taxon>Agaricomycetes</taxon>
        <taxon>Agaricomycetidae</taxon>
        <taxon>Agaricales</taxon>
        <taxon>Marasmiineae</taxon>
        <taxon>Omphalotaceae</taxon>
        <taxon>Rhodocollybia</taxon>
    </lineage>
</organism>
<comment type="similarity">
    <text evidence="1">Belongs to the TMEM53 family.</text>
</comment>
<dbReference type="GO" id="GO:0005640">
    <property type="term" value="C:nuclear outer membrane"/>
    <property type="evidence" value="ECO:0007669"/>
    <property type="project" value="UniProtKB-SubCell"/>
</dbReference>
<comment type="subcellular location">
    <subcellularLocation>
        <location evidence="6">Nucleus outer membrane</location>
        <topology evidence="6">Single-pass membrane protein</topology>
    </subcellularLocation>
</comment>
<evidence type="ECO:0000256" key="6">
    <source>
        <dbReference type="ARBA" id="ARBA00034303"/>
    </source>
</evidence>
<comment type="caution">
    <text evidence="8">The sequence shown here is derived from an EMBL/GenBank/DDBJ whole genome shotgun (WGS) entry which is preliminary data.</text>
</comment>
<dbReference type="OrthoDB" id="77878at2759"/>
<evidence type="ECO:0000256" key="4">
    <source>
        <dbReference type="ARBA" id="ARBA00023136"/>
    </source>
</evidence>
<keyword evidence="9" id="KW-1185">Reference proteome</keyword>
<gene>
    <name evidence="8" type="ORF">BDP27DRAFT_1367074</name>
</gene>
<keyword evidence="2 7" id="KW-0812">Transmembrane</keyword>
<dbReference type="Proteomes" id="UP000772434">
    <property type="component" value="Unassembled WGS sequence"/>
</dbReference>
<keyword evidence="3 7" id="KW-1133">Transmembrane helix</keyword>
<dbReference type="Pfam" id="PF05705">
    <property type="entry name" value="DUF829"/>
    <property type="match status" value="1"/>
</dbReference>
<sequence>MHQSKVSSVPVPIGKGIYLRNGSSFGFSSSIPKPDHSNDPNFILIFGWMGAKLPHLIKYMNVYEEMYPHATQILVQCPPEFFFSFHTTKMNNLIPVAKLLEDHGNKTARILAHSFSNGGGMQMYTLGTLLRSRGSLRNGTPQRIVSALILDSSPGVSSLNVALRSFTASIPNVLLRIPMIFMVTLLYGLHAINRRLLRARPFFDELKSALLNGDDGDGILPWMNKTTPRIYMCSRKDELVLVEDVRRHVDEAKRRNLKVKIEVFEDTPHVAHARKYPERYWGAVKDLWASAIHG</sequence>
<dbReference type="EMBL" id="JADNRY010000120">
    <property type="protein sequence ID" value="KAF9064579.1"/>
    <property type="molecule type" value="Genomic_DNA"/>
</dbReference>
<dbReference type="InterPro" id="IPR008547">
    <property type="entry name" value="DUF829_TMEM53"/>
</dbReference>
<evidence type="ECO:0000256" key="3">
    <source>
        <dbReference type="ARBA" id="ARBA00022989"/>
    </source>
</evidence>
<reference evidence="8" key="1">
    <citation type="submission" date="2020-11" db="EMBL/GenBank/DDBJ databases">
        <authorList>
            <consortium name="DOE Joint Genome Institute"/>
            <person name="Ahrendt S."/>
            <person name="Riley R."/>
            <person name="Andreopoulos W."/>
            <person name="Labutti K."/>
            <person name="Pangilinan J."/>
            <person name="Ruiz-Duenas F.J."/>
            <person name="Barrasa J.M."/>
            <person name="Sanchez-Garcia M."/>
            <person name="Camarero S."/>
            <person name="Miyauchi S."/>
            <person name="Serrano A."/>
            <person name="Linde D."/>
            <person name="Babiker R."/>
            <person name="Drula E."/>
            <person name="Ayuso-Fernandez I."/>
            <person name="Pacheco R."/>
            <person name="Padilla G."/>
            <person name="Ferreira P."/>
            <person name="Barriuso J."/>
            <person name="Kellner H."/>
            <person name="Castanera R."/>
            <person name="Alfaro M."/>
            <person name="Ramirez L."/>
            <person name="Pisabarro A.G."/>
            <person name="Kuo A."/>
            <person name="Tritt A."/>
            <person name="Lipzen A."/>
            <person name="He G."/>
            <person name="Yan M."/>
            <person name="Ng V."/>
            <person name="Cullen D."/>
            <person name="Martin F."/>
            <person name="Rosso M.-N."/>
            <person name="Henrissat B."/>
            <person name="Hibbett D."/>
            <person name="Martinez A.T."/>
            <person name="Grigoriev I.V."/>
        </authorList>
    </citation>
    <scope>NUCLEOTIDE SEQUENCE</scope>
    <source>
        <strain evidence="8">AH 40177</strain>
    </source>
</reference>
<dbReference type="PANTHER" id="PTHR12265:SF30">
    <property type="entry name" value="TRANSMEMBRANE PROTEIN 53"/>
    <property type="match status" value="1"/>
</dbReference>
<name>A0A9P5U3J6_9AGAR</name>
<evidence type="ECO:0000256" key="7">
    <source>
        <dbReference type="SAM" id="Phobius"/>
    </source>
</evidence>
<dbReference type="AlphaFoldDB" id="A0A9P5U3J6"/>
<proteinExistence type="inferred from homology"/>
<evidence type="ECO:0000313" key="8">
    <source>
        <dbReference type="EMBL" id="KAF9064579.1"/>
    </source>
</evidence>
<accession>A0A9P5U3J6</accession>
<keyword evidence="4 7" id="KW-0472">Membrane</keyword>
<protein>
    <recommendedName>
        <fullName evidence="10">Indole-diterpene biosynthesis protein PaxU</fullName>
    </recommendedName>
</protein>
<evidence type="ECO:0000256" key="1">
    <source>
        <dbReference type="ARBA" id="ARBA00007387"/>
    </source>
</evidence>
<evidence type="ECO:0008006" key="10">
    <source>
        <dbReference type="Google" id="ProtNLM"/>
    </source>
</evidence>
<evidence type="ECO:0000313" key="9">
    <source>
        <dbReference type="Proteomes" id="UP000772434"/>
    </source>
</evidence>
<dbReference type="SUPFAM" id="SSF53474">
    <property type="entry name" value="alpha/beta-Hydrolases"/>
    <property type="match status" value="1"/>
</dbReference>
<keyword evidence="5" id="KW-0539">Nucleus</keyword>
<feature type="transmembrane region" description="Helical" evidence="7">
    <location>
        <begin position="173"/>
        <end position="192"/>
    </location>
</feature>
<dbReference type="InterPro" id="IPR029058">
    <property type="entry name" value="AB_hydrolase_fold"/>
</dbReference>